<organism evidence="1 2">
    <name type="scientific">Caldalkalibacillus horti</name>
    <dbReference type="NCBI Taxonomy" id="77523"/>
    <lineage>
        <taxon>Bacteria</taxon>
        <taxon>Bacillati</taxon>
        <taxon>Bacillota</taxon>
        <taxon>Bacilli</taxon>
        <taxon>Bacillales</taxon>
        <taxon>Bacillaceae</taxon>
        <taxon>Caldalkalibacillus</taxon>
    </lineage>
</organism>
<protein>
    <submittedName>
        <fullName evidence="1">Uncharacterized protein</fullName>
    </submittedName>
</protein>
<comment type="caution">
    <text evidence="1">The sequence shown here is derived from an EMBL/GenBank/DDBJ whole genome shotgun (WGS) entry which is preliminary data.</text>
</comment>
<reference evidence="1 2" key="1">
    <citation type="submission" date="2023-07" db="EMBL/GenBank/DDBJ databases">
        <title>Genomic Encyclopedia of Type Strains, Phase IV (KMG-IV): sequencing the most valuable type-strain genomes for metagenomic binning, comparative biology and taxonomic classification.</title>
        <authorList>
            <person name="Goeker M."/>
        </authorList>
    </citation>
    <scope>NUCLEOTIDE SEQUENCE [LARGE SCALE GENOMIC DNA]</scope>
    <source>
        <strain evidence="1 2">DSM 12751</strain>
    </source>
</reference>
<evidence type="ECO:0000313" key="1">
    <source>
        <dbReference type="EMBL" id="MDQ0165360.1"/>
    </source>
</evidence>
<sequence>MSTEMFQSVLFKEIKSKLPQDSWAAQVNKINNDEFLEEIVFYHKGDLQLQSLDLDHLANEHEDQIIFLILVEGSLTVDTFICNENTDGSTGLIVLGDLKTTSMVVGGQEIFVTGDVEVSELFWGDYNHGMLNVQGHLKAALCLQTDEYSIQAKTKEVAILINDAHELIGAEIIAQECLIEEDEEVIIDREELMKLLYNGKQVVTESLLEDLKNGGATIPFVFPNAEINIANLERLSLPSFMNVEPVDGLYEYEYWQEDICTRVLLEVDQESNSNYKAVYLEKEGQYAVFLEARREETNSTAWEPLMITCRNIAGEDTQWYYFDAGSPEHFHLLLKYGWGALLKGVSQYEYAKNLINPSELRELLKLPLVQPYDDYYDDEKNGFWLGQLYYAFREKGVDEDGNEEPELIKVAYSYIGEDGEEKLESFFYYISKKLDRSEVVEIEYRADEDDEQFSILSYIHPALLKQAIRLFHAAKRTLTRQNQVLMNGYPPYDADKFALKYWRKQGYLSK</sequence>
<accession>A0ABT9VXL5</accession>
<evidence type="ECO:0000313" key="2">
    <source>
        <dbReference type="Proteomes" id="UP001235840"/>
    </source>
</evidence>
<dbReference type="RefSeq" id="WP_307392374.1">
    <property type="nucleotide sequence ID" value="NZ_BAAADK010000045.1"/>
</dbReference>
<proteinExistence type="predicted"/>
<dbReference type="Proteomes" id="UP001235840">
    <property type="component" value="Unassembled WGS sequence"/>
</dbReference>
<dbReference type="EMBL" id="JAUSTY010000004">
    <property type="protein sequence ID" value="MDQ0165360.1"/>
    <property type="molecule type" value="Genomic_DNA"/>
</dbReference>
<gene>
    <name evidence="1" type="ORF">J2S11_001260</name>
</gene>
<name>A0ABT9VXL5_9BACI</name>
<keyword evidence="2" id="KW-1185">Reference proteome</keyword>